<dbReference type="InterPro" id="IPR050833">
    <property type="entry name" value="Poly_Biosynth_Transport"/>
</dbReference>
<feature type="transmembrane region" description="Helical" evidence="6">
    <location>
        <begin position="227"/>
        <end position="250"/>
    </location>
</feature>
<dbReference type="PANTHER" id="PTHR30250:SF26">
    <property type="entry name" value="PSMA PROTEIN"/>
    <property type="match status" value="1"/>
</dbReference>
<comment type="subcellular location">
    <subcellularLocation>
        <location evidence="1">Cell membrane</location>
        <topology evidence="1">Multi-pass membrane protein</topology>
    </subcellularLocation>
</comment>
<accession>A0A316EP89</accession>
<feature type="transmembrane region" description="Helical" evidence="6">
    <location>
        <begin position="442"/>
        <end position="461"/>
    </location>
</feature>
<evidence type="ECO:0000256" key="4">
    <source>
        <dbReference type="ARBA" id="ARBA00022989"/>
    </source>
</evidence>
<dbReference type="PANTHER" id="PTHR30250">
    <property type="entry name" value="PST FAMILY PREDICTED COLANIC ACID TRANSPORTER"/>
    <property type="match status" value="1"/>
</dbReference>
<evidence type="ECO:0000256" key="6">
    <source>
        <dbReference type="SAM" id="Phobius"/>
    </source>
</evidence>
<dbReference type="GO" id="GO:0005886">
    <property type="term" value="C:plasma membrane"/>
    <property type="evidence" value="ECO:0007669"/>
    <property type="project" value="UniProtKB-SubCell"/>
</dbReference>
<keyword evidence="5 6" id="KW-0472">Membrane</keyword>
<dbReference type="EMBL" id="QGGT01000005">
    <property type="protein sequence ID" value="PWK33127.1"/>
    <property type="molecule type" value="Genomic_DNA"/>
</dbReference>
<evidence type="ECO:0000313" key="7">
    <source>
        <dbReference type="EMBL" id="PWK33127.1"/>
    </source>
</evidence>
<protein>
    <submittedName>
        <fullName evidence="7">O-antigen/teichoic acid export membrane protein</fullName>
    </submittedName>
</protein>
<evidence type="ECO:0000256" key="2">
    <source>
        <dbReference type="ARBA" id="ARBA00022475"/>
    </source>
</evidence>
<evidence type="ECO:0000256" key="5">
    <source>
        <dbReference type="ARBA" id="ARBA00023136"/>
    </source>
</evidence>
<reference evidence="7 8" key="1">
    <citation type="submission" date="2018-05" db="EMBL/GenBank/DDBJ databases">
        <title>Genomic Encyclopedia of Type Strains, Phase IV (KMG-V): Genome sequencing to study the core and pangenomes of soil and plant-associated prokaryotes.</title>
        <authorList>
            <person name="Whitman W."/>
        </authorList>
    </citation>
    <scope>NUCLEOTIDE SEQUENCE [LARGE SCALE GENOMIC DNA]</scope>
    <source>
        <strain evidence="7 8">SLV-132</strain>
    </source>
</reference>
<gene>
    <name evidence="7" type="ORF">C7419_105121</name>
</gene>
<proteinExistence type="predicted"/>
<feature type="transmembrane region" description="Helical" evidence="6">
    <location>
        <begin position="168"/>
        <end position="188"/>
    </location>
</feature>
<dbReference type="Proteomes" id="UP000245754">
    <property type="component" value="Unassembled WGS sequence"/>
</dbReference>
<feature type="transmembrane region" description="Helical" evidence="6">
    <location>
        <begin position="416"/>
        <end position="436"/>
    </location>
</feature>
<keyword evidence="2" id="KW-1003">Cell membrane</keyword>
<sequence length="480" mass="50554">MRHEIVANDVKGACVKIVNAEMPSGATEAMSGPSAPAGTHAAERRASEGARALRLAVASSMVSKVASVTLQLVSIPLFAKVLDVADFSALMVYNGISAWLALVAIGIWPTITAIAADDRKKNMLAGVVTASTVALSSLFVAMIVAALLLRPWLENSGINLFSAGHFDLFIAALACFATLTVLSIGEAVNQGQHRQHVNNLITAGGSLLNVICIVLIAFVAPSHASDVTLLFVASQLGFVLVRVINMVAVLMRVGRPCEWPGKAFAIDLARNTRSLVQAQLALAFIQQGTVLLCYEMDRPRDAALLALLYRANMLLHSLVYMINQPLWPIIHRHMLGGDWAWVSRTYRKLGAFYVGYGLLAVAGAPLFGSAAVSLWTSGEFVIPASQATLCAAYFAVLVASAASTPVLMGAQAFSSLGNIGTMELIAASVLCAALYLADAVTFPNMVIALLVANAATALWMMPARALGLLRRGAAAARQGA</sequence>
<feature type="transmembrane region" description="Helical" evidence="6">
    <location>
        <begin position="55"/>
        <end position="79"/>
    </location>
</feature>
<feature type="transmembrane region" description="Helical" evidence="6">
    <location>
        <begin position="381"/>
        <end position="404"/>
    </location>
</feature>
<feature type="transmembrane region" description="Helical" evidence="6">
    <location>
        <begin position="200"/>
        <end position="221"/>
    </location>
</feature>
<feature type="transmembrane region" description="Helical" evidence="6">
    <location>
        <begin position="353"/>
        <end position="375"/>
    </location>
</feature>
<comment type="caution">
    <text evidence="7">The sequence shown here is derived from an EMBL/GenBank/DDBJ whole genome shotgun (WGS) entry which is preliminary data.</text>
</comment>
<keyword evidence="4 6" id="KW-1133">Transmembrane helix</keyword>
<feature type="transmembrane region" description="Helical" evidence="6">
    <location>
        <begin position="123"/>
        <end position="148"/>
    </location>
</feature>
<dbReference type="RefSeq" id="WP_244214823.1">
    <property type="nucleotide sequence ID" value="NZ_QGGT01000005.1"/>
</dbReference>
<evidence type="ECO:0000313" key="8">
    <source>
        <dbReference type="Proteomes" id="UP000245754"/>
    </source>
</evidence>
<keyword evidence="3 6" id="KW-0812">Transmembrane</keyword>
<dbReference type="AlphaFoldDB" id="A0A316EP89"/>
<feature type="transmembrane region" description="Helical" evidence="6">
    <location>
        <begin position="91"/>
        <end position="111"/>
    </location>
</feature>
<keyword evidence="8" id="KW-1185">Reference proteome</keyword>
<name>A0A316EP89_9BURK</name>
<evidence type="ECO:0000256" key="3">
    <source>
        <dbReference type="ARBA" id="ARBA00022692"/>
    </source>
</evidence>
<organism evidence="7 8">
    <name type="scientific">Cupriavidus plantarum</name>
    <dbReference type="NCBI Taxonomy" id="942865"/>
    <lineage>
        <taxon>Bacteria</taxon>
        <taxon>Pseudomonadati</taxon>
        <taxon>Pseudomonadota</taxon>
        <taxon>Betaproteobacteria</taxon>
        <taxon>Burkholderiales</taxon>
        <taxon>Burkholderiaceae</taxon>
        <taxon>Cupriavidus</taxon>
    </lineage>
</organism>
<evidence type="ECO:0000256" key="1">
    <source>
        <dbReference type="ARBA" id="ARBA00004651"/>
    </source>
</evidence>